<protein>
    <submittedName>
        <fullName evidence="1">Uncharacterized protein</fullName>
    </submittedName>
</protein>
<comment type="caution">
    <text evidence="1">The sequence shown here is derived from an EMBL/GenBank/DDBJ whole genome shotgun (WGS) entry which is preliminary data.</text>
</comment>
<gene>
    <name evidence="1" type="ORF">EZS28_040684</name>
</gene>
<name>A0A5J4U0K9_9EUKA</name>
<sequence>MRRRTEKRNSAIISLEFLRHVKRSGHMVSVLKQYRFTVIQAQKYVMEFHMITICRTHLLLLQFDKYFDLLAEQVRREMQRLVDSVGGSVDVAIRRYKNNVKVMTVDEYVINGAGNSAQTGLGSFRARLNQNQSGSLVKLKSAAFESSSLKRNQNKSKLKLSSFQNGFVSSSNIQQDDIYYKDRDKIQGGHSFIQWVAVQILMINTQRSNYLNINMSGKESGIENANSSIQDQNSYQAFSSSTTHLSQISKSISPSLLQLSSQQQSAQQQETYQVPKRILPFPEHLRITIIRQLLGQHRRRHANEVVENEYLERGLGGDDDDEQIDKRMKSLFSDEEMNAIIERIIRILLHQSYPPKPYSFPLIGLLTPELKHINSPLLNYVN</sequence>
<dbReference type="AlphaFoldDB" id="A0A5J4U0K9"/>
<evidence type="ECO:0000313" key="2">
    <source>
        <dbReference type="Proteomes" id="UP000324800"/>
    </source>
</evidence>
<organism evidence="1 2">
    <name type="scientific">Streblomastix strix</name>
    <dbReference type="NCBI Taxonomy" id="222440"/>
    <lineage>
        <taxon>Eukaryota</taxon>
        <taxon>Metamonada</taxon>
        <taxon>Preaxostyla</taxon>
        <taxon>Oxymonadida</taxon>
        <taxon>Streblomastigidae</taxon>
        <taxon>Streblomastix</taxon>
    </lineage>
</organism>
<accession>A0A5J4U0K9</accession>
<evidence type="ECO:0000313" key="1">
    <source>
        <dbReference type="EMBL" id="KAA6363789.1"/>
    </source>
</evidence>
<proteinExistence type="predicted"/>
<dbReference type="EMBL" id="SNRW01022475">
    <property type="protein sequence ID" value="KAA6363789.1"/>
    <property type="molecule type" value="Genomic_DNA"/>
</dbReference>
<dbReference type="Proteomes" id="UP000324800">
    <property type="component" value="Unassembled WGS sequence"/>
</dbReference>
<reference evidence="1 2" key="1">
    <citation type="submission" date="2019-03" db="EMBL/GenBank/DDBJ databases">
        <title>Single cell metagenomics reveals metabolic interactions within the superorganism composed of flagellate Streblomastix strix and complex community of Bacteroidetes bacteria on its surface.</title>
        <authorList>
            <person name="Treitli S.C."/>
            <person name="Kolisko M."/>
            <person name="Husnik F."/>
            <person name="Keeling P."/>
            <person name="Hampl V."/>
        </authorList>
    </citation>
    <scope>NUCLEOTIDE SEQUENCE [LARGE SCALE GENOMIC DNA]</scope>
    <source>
        <strain evidence="1">ST1C</strain>
    </source>
</reference>